<feature type="domain" description="GTP cyclohydrolase N-terminal" evidence="7">
    <location>
        <begin position="95"/>
        <end position="276"/>
    </location>
</feature>
<dbReference type="InterPro" id="IPR032677">
    <property type="entry name" value="GTP_cyclohydro_II"/>
</dbReference>
<evidence type="ECO:0000256" key="3">
    <source>
        <dbReference type="ARBA" id="ARBA00022801"/>
    </source>
</evidence>
<comment type="similarity">
    <text evidence="1">Belongs to the GTP cyclohydrolase II family.</text>
</comment>
<keyword evidence="2" id="KW-0547">Nucleotide-binding</keyword>
<organism evidence="8 9">
    <name type="scientific">Macrophomina phaseolina</name>
    <dbReference type="NCBI Taxonomy" id="35725"/>
    <lineage>
        <taxon>Eukaryota</taxon>
        <taxon>Fungi</taxon>
        <taxon>Dikarya</taxon>
        <taxon>Ascomycota</taxon>
        <taxon>Pezizomycotina</taxon>
        <taxon>Dothideomycetes</taxon>
        <taxon>Dothideomycetes incertae sedis</taxon>
        <taxon>Botryosphaeriales</taxon>
        <taxon>Botryosphaeriaceae</taxon>
        <taxon>Macrophomina</taxon>
    </lineage>
</organism>
<sequence length="553" mass="60932">MSNPDVSALLGEILSGLKTLQQDNAQLSSQVDAINGRVNMLAGIKQVQDTANAQAPAAVQNDDTKPSESVKAVSEQYDAGAPEPAARRSSTSLNKIILTSYPGQAGVDPIPMQWGHVDPNVRGPVVVSRHANTMRRRNAIGAHGGSYSIYHALAVASKNLDINHKPDFTNTEPAADIGPFPQWSDPKKIVSMDPLGHLAPWLYKDYIDKEGVEIRPTIAVTKAHMRLPELEESVRKGRLVPDGKICLNETGELAVTKFAVEPVWYLPGVAERFGIGKRGTGSSVLYAIFQLIVLHVDEGTLRRTLFEETGGSYPELITRGDIKLFLPPIGGLTVYVFGDPAKMSDPNVRLALRVHDECNGSDVFGSDICTCRPYLIFGIEEAVKEAQNGGSGVVIYFRKEGRALGEVTKYLVYNARKRGTDRASEYFKRTENIAGVKDMRFQALMPDILHWLGITKIDRMLSMSNMKHDAIVEQGIPIHERVPIPDEMIPEDSRVEIDAKIHAGYCRQPKIPLIDSRSTWCGATADRPQSRQERCSAWTSWPVCKDVHGMTLM</sequence>
<evidence type="ECO:0000256" key="2">
    <source>
        <dbReference type="ARBA" id="ARBA00022741"/>
    </source>
</evidence>
<dbReference type="PANTHER" id="PTHR47259:SF2">
    <property type="entry name" value="URACIL-REGULATED PROTEIN 1"/>
    <property type="match status" value="1"/>
</dbReference>
<proteinExistence type="inferred from homology"/>
<evidence type="ECO:0000256" key="4">
    <source>
        <dbReference type="ARBA" id="ARBA00023134"/>
    </source>
</evidence>
<dbReference type="SUPFAM" id="SSF142695">
    <property type="entry name" value="RibA-like"/>
    <property type="match status" value="1"/>
</dbReference>
<dbReference type="Pfam" id="PF00925">
    <property type="entry name" value="GTP_cyclohydro2"/>
    <property type="match status" value="1"/>
</dbReference>
<reference evidence="8 9" key="1">
    <citation type="journal article" date="2021" name="Nat. Commun.">
        <title>Genetic determinants of endophytism in the Arabidopsis root mycobiome.</title>
        <authorList>
            <person name="Mesny F."/>
            <person name="Miyauchi S."/>
            <person name="Thiergart T."/>
            <person name="Pickel B."/>
            <person name="Atanasova L."/>
            <person name="Karlsson M."/>
            <person name="Huettel B."/>
            <person name="Barry K.W."/>
            <person name="Haridas S."/>
            <person name="Chen C."/>
            <person name="Bauer D."/>
            <person name="Andreopoulos W."/>
            <person name="Pangilinan J."/>
            <person name="LaButti K."/>
            <person name="Riley R."/>
            <person name="Lipzen A."/>
            <person name="Clum A."/>
            <person name="Drula E."/>
            <person name="Henrissat B."/>
            <person name="Kohler A."/>
            <person name="Grigoriev I.V."/>
            <person name="Martin F.M."/>
            <person name="Hacquard S."/>
        </authorList>
    </citation>
    <scope>NUCLEOTIDE SEQUENCE [LARGE SCALE GENOMIC DNA]</scope>
    <source>
        <strain evidence="8 9">MPI-SDFR-AT-0080</strain>
    </source>
</reference>
<name>A0ABQ8GC08_9PEZI</name>
<feature type="domain" description="GTP cyclohydrolase II" evidence="6">
    <location>
        <begin position="336"/>
        <end position="483"/>
    </location>
</feature>
<dbReference type="InterPro" id="IPR022163">
    <property type="entry name" value="GTP_CH_N"/>
</dbReference>
<evidence type="ECO:0000259" key="6">
    <source>
        <dbReference type="Pfam" id="PF00925"/>
    </source>
</evidence>
<evidence type="ECO:0000313" key="8">
    <source>
        <dbReference type="EMBL" id="KAH7051267.1"/>
    </source>
</evidence>
<keyword evidence="3" id="KW-0378">Hydrolase</keyword>
<dbReference type="Proteomes" id="UP000774617">
    <property type="component" value="Unassembled WGS sequence"/>
</dbReference>
<accession>A0ABQ8GC08</accession>
<dbReference type="Gene3D" id="3.40.50.10990">
    <property type="entry name" value="GTP cyclohydrolase II"/>
    <property type="match status" value="1"/>
</dbReference>
<dbReference type="CDD" id="cd00641">
    <property type="entry name" value="GTP_cyclohydro2"/>
    <property type="match status" value="1"/>
</dbReference>
<comment type="caution">
    <text evidence="8">The sequence shown here is derived from an EMBL/GenBank/DDBJ whole genome shotgun (WGS) entry which is preliminary data.</text>
</comment>
<dbReference type="EMBL" id="JAGTJR010000012">
    <property type="protein sequence ID" value="KAH7051267.1"/>
    <property type="molecule type" value="Genomic_DNA"/>
</dbReference>
<evidence type="ECO:0000256" key="5">
    <source>
        <dbReference type="SAM" id="MobiDB-lite"/>
    </source>
</evidence>
<keyword evidence="4" id="KW-0342">GTP-binding</keyword>
<keyword evidence="9" id="KW-1185">Reference proteome</keyword>
<protein>
    <submittedName>
        <fullName evidence="8">GTP cyclohydrolase II</fullName>
    </submittedName>
</protein>
<dbReference type="Pfam" id="PF12471">
    <property type="entry name" value="GTP_CH_N"/>
    <property type="match status" value="1"/>
</dbReference>
<dbReference type="InterPro" id="IPR036144">
    <property type="entry name" value="RibA-like_sf"/>
</dbReference>
<dbReference type="PANTHER" id="PTHR47259">
    <property type="match status" value="1"/>
</dbReference>
<evidence type="ECO:0000313" key="9">
    <source>
        <dbReference type="Proteomes" id="UP000774617"/>
    </source>
</evidence>
<evidence type="ECO:0000259" key="7">
    <source>
        <dbReference type="Pfam" id="PF12471"/>
    </source>
</evidence>
<evidence type="ECO:0000256" key="1">
    <source>
        <dbReference type="ARBA" id="ARBA00008131"/>
    </source>
</evidence>
<dbReference type="InterPro" id="IPR000926">
    <property type="entry name" value="RibA"/>
</dbReference>
<feature type="region of interest" description="Disordered" evidence="5">
    <location>
        <begin position="53"/>
        <end position="91"/>
    </location>
</feature>
<gene>
    <name evidence="8" type="ORF">B0J12DRAFT_728229</name>
</gene>